<evidence type="ECO:0000256" key="4">
    <source>
        <dbReference type="ARBA" id="ARBA00022723"/>
    </source>
</evidence>
<comment type="caution">
    <text evidence="8">The sequence shown here is derived from an EMBL/GenBank/DDBJ whole genome shotgun (WGS) entry which is preliminary data.</text>
</comment>
<accession>A0ABD1M3T1</accession>
<evidence type="ECO:0000313" key="8">
    <source>
        <dbReference type="EMBL" id="KAL2330411.1"/>
    </source>
</evidence>
<dbReference type="Proteomes" id="UP001603857">
    <property type="component" value="Unassembled WGS sequence"/>
</dbReference>
<dbReference type="PANTHER" id="PTHR24296">
    <property type="entry name" value="CYTOCHROME P450"/>
    <property type="match status" value="1"/>
</dbReference>
<dbReference type="EMBL" id="JBGMDY010000006">
    <property type="protein sequence ID" value="KAL2330411.1"/>
    <property type="molecule type" value="Genomic_DNA"/>
</dbReference>
<keyword evidence="6" id="KW-0408">Iron</keyword>
<evidence type="ECO:0000256" key="7">
    <source>
        <dbReference type="ARBA" id="ARBA00023033"/>
    </source>
</evidence>
<keyword evidence="7" id="KW-0503">Monooxygenase</keyword>
<comment type="similarity">
    <text evidence="2">Belongs to the cytochrome P450 family.</text>
</comment>
<reference evidence="8 9" key="1">
    <citation type="submission" date="2024-08" db="EMBL/GenBank/DDBJ databases">
        <title>Insights into the chromosomal genome structure of Flemingia macrophylla.</title>
        <authorList>
            <person name="Ding Y."/>
            <person name="Zhao Y."/>
            <person name="Bi W."/>
            <person name="Wu M."/>
            <person name="Zhao G."/>
            <person name="Gong Y."/>
            <person name="Li W."/>
            <person name="Zhang P."/>
        </authorList>
    </citation>
    <scope>NUCLEOTIDE SEQUENCE [LARGE SCALE GENOMIC DNA]</scope>
    <source>
        <strain evidence="8">DYQJB</strain>
        <tissue evidence="8">Leaf</tissue>
    </source>
</reference>
<proteinExistence type="inferred from homology"/>
<dbReference type="AlphaFoldDB" id="A0ABD1M3T1"/>
<dbReference type="GO" id="GO:0004497">
    <property type="term" value="F:monooxygenase activity"/>
    <property type="evidence" value="ECO:0007669"/>
    <property type="project" value="UniProtKB-KW"/>
</dbReference>
<evidence type="ECO:0000256" key="6">
    <source>
        <dbReference type="ARBA" id="ARBA00023004"/>
    </source>
</evidence>
<evidence type="ECO:0000256" key="5">
    <source>
        <dbReference type="ARBA" id="ARBA00023002"/>
    </source>
</evidence>
<dbReference type="GO" id="GO:0046872">
    <property type="term" value="F:metal ion binding"/>
    <property type="evidence" value="ECO:0007669"/>
    <property type="project" value="UniProtKB-KW"/>
</dbReference>
<gene>
    <name evidence="8" type="ORF">Fmac_017992</name>
</gene>
<keyword evidence="3" id="KW-0349">Heme</keyword>
<keyword evidence="5" id="KW-0560">Oxidoreductase</keyword>
<name>A0ABD1M3T1_9FABA</name>
<evidence type="ECO:0000313" key="9">
    <source>
        <dbReference type="Proteomes" id="UP001603857"/>
    </source>
</evidence>
<evidence type="ECO:0000256" key="3">
    <source>
        <dbReference type="ARBA" id="ARBA00022617"/>
    </source>
</evidence>
<evidence type="ECO:0000256" key="2">
    <source>
        <dbReference type="ARBA" id="ARBA00010617"/>
    </source>
</evidence>
<protein>
    <submittedName>
        <fullName evidence="8">Uncharacterized protein</fullName>
    </submittedName>
</protein>
<keyword evidence="4" id="KW-0479">Metal-binding</keyword>
<organism evidence="8 9">
    <name type="scientific">Flemingia macrophylla</name>
    <dbReference type="NCBI Taxonomy" id="520843"/>
    <lineage>
        <taxon>Eukaryota</taxon>
        <taxon>Viridiplantae</taxon>
        <taxon>Streptophyta</taxon>
        <taxon>Embryophyta</taxon>
        <taxon>Tracheophyta</taxon>
        <taxon>Spermatophyta</taxon>
        <taxon>Magnoliopsida</taxon>
        <taxon>eudicotyledons</taxon>
        <taxon>Gunneridae</taxon>
        <taxon>Pentapetalae</taxon>
        <taxon>rosids</taxon>
        <taxon>fabids</taxon>
        <taxon>Fabales</taxon>
        <taxon>Fabaceae</taxon>
        <taxon>Papilionoideae</taxon>
        <taxon>50 kb inversion clade</taxon>
        <taxon>NPAAA clade</taxon>
        <taxon>indigoferoid/millettioid clade</taxon>
        <taxon>Phaseoleae</taxon>
        <taxon>Flemingia</taxon>
    </lineage>
</organism>
<sequence>MTRISPTTATSSHAAPLALRHLCRIYLRTCRMVVMANLSNVEYILKTNFANFPKGKPFTEILNDLLACSIFNVDSDL</sequence>
<evidence type="ECO:0000256" key="1">
    <source>
        <dbReference type="ARBA" id="ARBA00001971"/>
    </source>
</evidence>
<keyword evidence="9" id="KW-1185">Reference proteome</keyword>
<comment type="cofactor">
    <cofactor evidence="1">
        <name>heme</name>
        <dbReference type="ChEBI" id="CHEBI:30413"/>
    </cofactor>
</comment>